<sequence length="260" mass="30280">MIFIDLSNYRPSDEWLERAQAVKDLVSAEVDFEEKLQIINNNSNLWTELKDDLRALSNNKCWYSEAADAFAHAHIDHFRPKGRIKEIDRTTRTGYWWLAFEYLNYRYCGGAGNVRKNDKFAVRRYPCLDERSPIGDEIIYLLDPCKISDVGFLNFIENGEVIYCSDLSEWNQKRVVYTIDTLNLNFQLLIEERAKVWKKCDKLIKEAQEIASNEETEVSVHLQTLFVEKINQIAQLKDKSQPFSAVAQSCIYSSGLGWLK</sequence>
<accession>A0A7H9DTG0</accession>
<dbReference type="Proteomes" id="UP000510643">
    <property type="component" value="Chromosome"/>
</dbReference>
<evidence type="ECO:0000313" key="2">
    <source>
        <dbReference type="Proteomes" id="UP000510643"/>
    </source>
</evidence>
<protein>
    <recommendedName>
        <fullName evidence="3">TIGR02646 family protein</fullName>
    </recommendedName>
</protein>
<dbReference type="EMBL" id="CP040908">
    <property type="protein sequence ID" value="QLL58360.1"/>
    <property type="molecule type" value="Genomic_DNA"/>
</dbReference>
<dbReference type="KEGG" id="efal:FH779_09800"/>
<evidence type="ECO:0000313" key="1">
    <source>
        <dbReference type="EMBL" id="QLL58360.1"/>
    </source>
</evidence>
<dbReference type="RefSeq" id="WP_180904532.1">
    <property type="nucleotide sequence ID" value="NZ_CP040908.1"/>
</dbReference>
<evidence type="ECO:0008006" key="3">
    <source>
        <dbReference type="Google" id="ProtNLM"/>
    </source>
</evidence>
<gene>
    <name evidence="1" type="ORF">FH779_09800</name>
</gene>
<name>A0A7H9DTG0_9FLAO</name>
<proteinExistence type="predicted"/>
<reference evidence="1 2" key="1">
    <citation type="submission" date="2019-06" db="EMBL/GenBank/DDBJ databases">
        <title>Emergence of pandrug resistant Empedobacter falsenii in China.</title>
        <authorList>
            <person name="Dong N."/>
            <person name="Chen S."/>
            <person name="Zhang R."/>
        </authorList>
    </citation>
    <scope>NUCLEOTIDE SEQUENCE [LARGE SCALE GENOMIC DNA]</scope>
    <source>
        <strain evidence="1 2">1681-1</strain>
    </source>
</reference>
<dbReference type="AlphaFoldDB" id="A0A7H9DTG0"/>
<keyword evidence="2" id="KW-1185">Reference proteome</keyword>
<organism evidence="1 2">
    <name type="scientific">Empedobacter falsenii</name>
    <dbReference type="NCBI Taxonomy" id="343874"/>
    <lineage>
        <taxon>Bacteria</taxon>
        <taxon>Pseudomonadati</taxon>
        <taxon>Bacteroidota</taxon>
        <taxon>Flavobacteriia</taxon>
        <taxon>Flavobacteriales</taxon>
        <taxon>Weeksellaceae</taxon>
        <taxon>Empedobacter</taxon>
    </lineage>
</organism>
<dbReference type="GeneID" id="78401751"/>